<evidence type="ECO:0000259" key="1">
    <source>
        <dbReference type="Pfam" id="PF12680"/>
    </source>
</evidence>
<sequence>MADVTLRNQNSELVRRGYDAFNSGDMDTLTQIIDESCTWHTPGKSPIAGDYEGREATFGQFGRYGGETNGTFRADLLHVMASETGRVVGVHRNIGKRNGKRLDVLCCIVLEIRNGKVIDGREYFYDLYAWDAFWA</sequence>
<dbReference type="Pfam" id="PF12680">
    <property type="entry name" value="SnoaL_2"/>
    <property type="match status" value="1"/>
</dbReference>
<gene>
    <name evidence="2" type="ORF">CIT31_15860</name>
</gene>
<dbReference type="SUPFAM" id="SSF54427">
    <property type="entry name" value="NTF2-like"/>
    <property type="match status" value="1"/>
</dbReference>
<dbReference type="PANTHER" id="PTHR41252:SF1">
    <property type="entry name" value="BLR2505 PROTEIN"/>
    <property type="match status" value="1"/>
</dbReference>
<protein>
    <recommendedName>
        <fullName evidence="1">SnoaL-like domain-containing protein</fullName>
    </recommendedName>
</protein>
<dbReference type="PANTHER" id="PTHR41252">
    <property type="entry name" value="BLR2505 PROTEIN"/>
    <property type="match status" value="1"/>
</dbReference>
<reference evidence="2 3" key="1">
    <citation type="submission" date="2017-08" db="EMBL/GenBank/DDBJ databases">
        <title>Mesorhizobium wenxinae sp. nov., a novel rhizobial species isolated from root nodules of chickpea (Cicer arietinum L.).</title>
        <authorList>
            <person name="Zhang J."/>
        </authorList>
    </citation>
    <scope>NUCLEOTIDE SEQUENCE [LARGE SCALE GENOMIC DNA]</scope>
    <source>
        <strain evidence="3">WYCCWR 10019</strain>
    </source>
</reference>
<dbReference type="OrthoDB" id="7707694at2"/>
<dbReference type="EMBL" id="NPKH01000020">
    <property type="protein sequence ID" value="PAP95461.1"/>
    <property type="molecule type" value="Genomic_DNA"/>
</dbReference>
<dbReference type="Proteomes" id="UP000215931">
    <property type="component" value="Unassembled WGS sequence"/>
</dbReference>
<dbReference type="RefSeq" id="WP_095519283.1">
    <property type="nucleotide sequence ID" value="NZ_NPKH01000020.1"/>
</dbReference>
<dbReference type="AlphaFoldDB" id="A0A271KI09"/>
<dbReference type="InterPro" id="IPR032710">
    <property type="entry name" value="NTF2-like_dom_sf"/>
</dbReference>
<accession>A0A271KI09</accession>
<feature type="domain" description="SnoaL-like" evidence="1">
    <location>
        <begin position="14"/>
        <end position="118"/>
    </location>
</feature>
<comment type="caution">
    <text evidence="2">The sequence shown here is derived from an EMBL/GenBank/DDBJ whole genome shotgun (WGS) entry which is preliminary data.</text>
</comment>
<name>A0A271KI09_9HYPH</name>
<dbReference type="Gene3D" id="3.10.450.50">
    <property type="match status" value="1"/>
</dbReference>
<proteinExistence type="predicted"/>
<keyword evidence="3" id="KW-1185">Reference proteome</keyword>
<evidence type="ECO:0000313" key="2">
    <source>
        <dbReference type="EMBL" id="PAP95461.1"/>
    </source>
</evidence>
<organism evidence="2 3">
    <name type="scientific">Mesorhizobium wenxiniae</name>
    <dbReference type="NCBI Taxonomy" id="2014805"/>
    <lineage>
        <taxon>Bacteria</taxon>
        <taxon>Pseudomonadati</taxon>
        <taxon>Pseudomonadota</taxon>
        <taxon>Alphaproteobacteria</taxon>
        <taxon>Hyphomicrobiales</taxon>
        <taxon>Phyllobacteriaceae</taxon>
        <taxon>Mesorhizobium</taxon>
    </lineage>
</organism>
<evidence type="ECO:0000313" key="3">
    <source>
        <dbReference type="Proteomes" id="UP000215931"/>
    </source>
</evidence>
<dbReference type="InterPro" id="IPR037401">
    <property type="entry name" value="SnoaL-like"/>
</dbReference>